<dbReference type="EMBL" id="LGCK01000007">
    <property type="protein sequence ID" value="KPL72558.1"/>
    <property type="molecule type" value="Genomic_DNA"/>
</dbReference>
<feature type="transmembrane region" description="Helical" evidence="1">
    <location>
        <begin position="118"/>
        <end position="140"/>
    </location>
</feature>
<evidence type="ECO:0000256" key="1">
    <source>
        <dbReference type="SAM" id="Phobius"/>
    </source>
</evidence>
<feature type="transmembrane region" description="Helical" evidence="1">
    <location>
        <begin position="287"/>
        <end position="307"/>
    </location>
</feature>
<keyword evidence="3" id="KW-1185">Reference proteome</keyword>
<dbReference type="RefSeq" id="WP_062421396.1">
    <property type="nucleotide sequence ID" value="NZ_BBYA01000008.1"/>
</dbReference>
<reference evidence="2 3" key="1">
    <citation type="submission" date="2015-07" db="EMBL/GenBank/DDBJ databases">
        <title>Genome sequence of Leptolinea tardivitalis DSM 16556.</title>
        <authorList>
            <person name="Hemp J."/>
            <person name="Ward L.M."/>
            <person name="Pace L.A."/>
            <person name="Fischer W.W."/>
        </authorList>
    </citation>
    <scope>NUCLEOTIDE SEQUENCE [LARGE SCALE GENOMIC DNA]</scope>
    <source>
        <strain evidence="2 3">YMTK-2</strain>
    </source>
</reference>
<name>A0A0P6XCG8_9CHLR</name>
<feature type="transmembrane region" description="Helical" evidence="1">
    <location>
        <begin position="223"/>
        <end position="241"/>
    </location>
</feature>
<keyword evidence="1" id="KW-0812">Transmembrane</keyword>
<dbReference type="Pfam" id="PF09858">
    <property type="entry name" value="DUF2085"/>
    <property type="match status" value="1"/>
</dbReference>
<accession>A0A0P6XCG8</accession>
<evidence type="ECO:0008006" key="4">
    <source>
        <dbReference type="Google" id="ProtNLM"/>
    </source>
</evidence>
<sequence>MVTVTLYRKSDSQGCDEVLLFLNELQADYPHQLAVVDADQIEMDRHVEARTQFPYIKIGPYVIHAPFRKMDLQIALGASIDRAKHLENVGDKTYHQRITRGHTISKTDRFSYWLSKHLMLLVNLGIFLYAGLPFLAPVLMKIDLVAPARVIYAMYSPLCHQLGFRSWFLFGEQFYYPRDLAHIPGVKTFEEETGITSKDIFEARAFIGNEKMGYKVALCERDTAIYGSMLLFGLIFALTGKKIKPIRWYFWLAFGLMPIALDGFSQLPGLAGGLPSWVLLRESTPLLRVVTGALFGGTTAWYLYPLLEESMHETRTLLGAKMAIADQISGSTETKS</sequence>
<dbReference type="Proteomes" id="UP000050430">
    <property type="component" value="Unassembled WGS sequence"/>
</dbReference>
<keyword evidence="1" id="KW-1133">Transmembrane helix</keyword>
<evidence type="ECO:0000313" key="3">
    <source>
        <dbReference type="Proteomes" id="UP000050430"/>
    </source>
</evidence>
<evidence type="ECO:0000313" key="2">
    <source>
        <dbReference type="EMBL" id="KPL72558.1"/>
    </source>
</evidence>
<dbReference type="OrthoDB" id="152099at2"/>
<dbReference type="InterPro" id="IPR019206">
    <property type="entry name" value="DUF2085_TM"/>
</dbReference>
<comment type="caution">
    <text evidence="2">The sequence shown here is derived from an EMBL/GenBank/DDBJ whole genome shotgun (WGS) entry which is preliminary data.</text>
</comment>
<protein>
    <recommendedName>
        <fullName evidence="4">DUF2085 domain-containing protein</fullName>
    </recommendedName>
</protein>
<proteinExistence type="predicted"/>
<organism evidence="2 3">
    <name type="scientific">Leptolinea tardivitalis</name>
    <dbReference type="NCBI Taxonomy" id="229920"/>
    <lineage>
        <taxon>Bacteria</taxon>
        <taxon>Bacillati</taxon>
        <taxon>Chloroflexota</taxon>
        <taxon>Anaerolineae</taxon>
        <taxon>Anaerolineales</taxon>
        <taxon>Anaerolineaceae</taxon>
        <taxon>Leptolinea</taxon>
    </lineage>
</organism>
<gene>
    <name evidence="2" type="ORF">ADM99_05415</name>
</gene>
<feature type="transmembrane region" description="Helical" evidence="1">
    <location>
        <begin position="248"/>
        <end position="267"/>
    </location>
</feature>
<keyword evidence="1" id="KW-0472">Membrane</keyword>
<dbReference type="STRING" id="229920.ADM99_05415"/>
<dbReference type="AlphaFoldDB" id="A0A0P6XCG8"/>